<comment type="similarity">
    <text evidence="1">Belongs to the PPR family. P subfamily.</text>
</comment>
<dbReference type="GO" id="GO:0005739">
    <property type="term" value="C:mitochondrion"/>
    <property type="evidence" value="ECO:0007669"/>
    <property type="project" value="TreeGrafter"/>
</dbReference>
<dbReference type="EMBL" id="OU503042">
    <property type="protein sequence ID" value="CAI9765385.1"/>
    <property type="molecule type" value="Genomic_DNA"/>
</dbReference>
<dbReference type="PANTHER" id="PTHR45717:SF4">
    <property type="entry name" value="OS04G0450200 PROTEIN"/>
    <property type="match status" value="1"/>
</dbReference>
<proteinExistence type="inferred from homology"/>
<name>A0AAD2DW35_9LAMI</name>
<dbReference type="PANTHER" id="PTHR45717">
    <property type="entry name" value="OS12G0527900 PROTEIN"/>
    <property type="match status" value="1"/>
</dbReference>
<dbReference type="AlphaFoldDB" id="A0AAD2DW35"/>
<keyword evidence="3" id="KW-1185">Reference proteome</keyword>
<accession>A0AAD2DW35</accession>
<evidence type="ECO:0008006" key="4">
    <source>
        <dbReference type="Google" id="ProtNLM"/>
    </source>
</evidence>
<evidence type="ECO:0000256" key="1">
    <source>
        <dbReference type="ARBA" id="ARBA00007626"/>
    </source>
</evidence>
<reference evidence="2" key="1">
    <citation type="submission" date="2023-05" db="EMBL/GenBank/DDBJ databases">
        <authorList>
            <person name="Huff M."/>
        </authorList>
    </citation>
    <scope>NUCLEOTIDE SEQUENCE</scope>
</reference>
<sequence>MAARSLFFSLTRNARREDKSSFRFLFSTSQVAHQIQEPSTTIREEHADYNTEEGQKDDLKSRIFRLRLPKRSATNILQKWISEGNKISTSDLRSISRDLRTSHRYKHALEVLI</sequence>
<gene>
    <name evidence="2" type="ORF">FPE_LOCUS12815</name>
</gene>
<protein>
    <recommendedName>
        <fullName evidence="4">Pentatricopeptide repeat-containing protein</fullName>
    </recommendedName>
</protein>
<dbReference type="Proteomes" id="UP000834106">
    <property type="component" value="Chromosome 7"/>
</dbReference>
<evidence type="ECO:0000313" key="3">
    <source>
        <dbReference type="Proteomes" id="UP000834106"/>
    </source>
</evidence>
<organism evidence="2 3">
    <name type="scientific">Fraxinus pennsylvanica</name>
    <dbReference type="NCBI Taxonomy" id="56036"/>
    <lineage>
        <taxon>Eukaryota</taxon>
        <taxon>Viridiplantae</taxon>
        <taxon>Streptophyta</taxon>
        <taxon>Embryophyta</taxon>
        <taxon>Tracheophyta</taxon>
        <taxon>Spermatophyta</taxon>
        <taxon>Magnoliopsida</taxon>
        <taxon>eudicotyledons</taxon>
        <taxon>Gunneridae</taxon>
        <taxon>Pentapetalae</taxon>
        <taxon>asterids</taxon>
        <taxon>lamiids</taxon>
        <taxon>Lamiales</taxon>
        <taxon>Oleaceae</taxon>
        <taxon>Oleeae</taxon>
        <taxon>Fraxinus</taxon>
    </lineage>
</organism>
<evidence type="ECO:0000313" key="2">
    <source>
        <dbReference type="EMBL" id="CAI9765385.1"/>
    </source>
</evidence>